<keyword evidence="1" id="KW-1133">Transmembrane helix</keyword>
<evidence type="ECO:0000313" key="3">
    <source>
        <dbReference type="EMBL" id="QEX21650.1"/>
    </source>
</evidence>
<dbReference type="InterPro" id="IPR000620">
    <property type="entry name" value="EamA_dom"/>
</dbReference>
<keyword evidence="1" id="KW-0472">Membrane</keyword>
<feature type="transmembrane region" description="Helical" evidence="1">
    <location>
        <begin position="181"/>
        <end position="205"/>
    </location>
</feature>
<protein>
    <recommendedName>
        <fullName evidence="2">EamA domain-containing protein</fullName>
    </recommendedName>
</protein>
<feature type="domain" description="EamA" evidence="2">
    <location>
        <begin position="10"/>
        <end position="138"/>
    </location>
</feature>
<feature type="transmembrane region" description="Helical" evidence="1">
    <location>
        <begin position="248"/>
        <end position="266"/>
    </location>
</feature>
<dbReference type="KEGG" id="hadh:FRZ61_15790"/>
<keyword evidence="1" id="KW-0812">Transmembrane</keyword>
<feature type="transmembrane region" description="Helical" evidence="1">
    <location>
        <begin position="96"/>
        <end position="115"/>
    </location>
</feature>
<dbReference type="InterPro" id="IPR037185">
    <property type="entry name" value="EmrE-like"/>
</dbReference>
<dbReference type="PANTHER" id="PTHR22911">
    <property type="entry name" value="ACYL-MALONYL CONDENSING ENZYME-RELATED"/>
    <property type="match status" value="1"/>
</dbReference>
<dbReference type="AlphaFoldDB" id="A0A5J6MZD2"/>
<reference evidence="3 4" key="1">
    <citation type="submission" date="2019-08" db="EMBL/GenBank/DDBJ databases">
        <title>Hyperibacter terrae gen. nov., sp. nov. and Hyperibacter viscosus sp. nov., two new members in the family Rhodospirillaceae isolated from the rhizosphere of Hypericum perforatum.</title>
        <authorList>
            <person name="Noviana Z."/>
        </authorList>
    </citation>
    <scope>NUCLEOTIDE SEQUENCE [LARGE SCALE GENOMIC DNA]</scope>
    <source>
        <strain evidence="3 4">R5959</strain>
    </source>
</reference>
<proteinExistence type="predicted"/>
<feature type="domain" description="EamA" evidence="2">
    <location>
        <begin position="150"/>
        <end position="285"/>
    </location>
</feature>
<feature type="transmembrane region" description="Helical" evidence="1">
    <location>
        <begin position="38"/>
        <end position="59"/>
    </location>
</feature>
<gene>
    <name evidence="3" type="ORF">FRZ61_15790</name>
</gene>
<dbReference type="OrthoDB" id="7340103at2"/>
<dbReference type="Proteomes" id="UP000325797">
    <property type="component" value="Chromosome"/>
</dbReference>
<name>A0A5J6MZD2_9PROT</name>
<dbReference type="GO" id="GO:0016020">
    <property type="term" value="C:membrane"/>
    <property type="evidence" value="ECO:0007669"/>
    <property type="project" value="InterPro"/>
</dbReference>
<feature type="transmembrane region" description="Helical" evidence="1">
    <location>
        <begin position="66"/>
        <end position="84"/>
    </location>
</feature>
<accession>A0A5J6MZD2</accession>
<dbReference type="EMBL" id="CP042582">
    <property type="protein sequence ID" value="QEX21650.1"/>
    <property type="molecule type" value="Genomic_DNA"/>
</dbReference>
<feature type="transmembrane region" description="Helical" evidence="1">
    <location>
        <begin position="150"/>
        <end position="169"/>
    </location>
</feature>
<feature type="transmembrane region" description="Helical" evidence="1">
    <location>
        <begin position="272"/>
        <end position="292"/>
    </location>
</feature>
<keyword evidence="4" id="KW-1185">Reference proteome</keyword>
<evidence type="ECO:0000256" key="1">
    <source>
        <dbReference type="SAM" id="Phobius"/>
    </source>
</evidence>
<feature type="transmembrane region" description="Helical" evidence="1">
    <location>
        <begin position="124"/>
        <end position="144"/>
    </location>
</feature>
<dbReference type="PROSITE" id="PS51257">
    <property type="entry name" value="PROKAR_LIPOPROTEIN"/>
    <property type="match status" value="1"/>
</dbReference>
<organism evidence="3 4">
    <name type="scientific">Hypericibacter adhaerens</name>
    <dbReference type="NCBI Taxonomy" id="2602016"/>
    <lineage>
        <taxon>Bacteria</taxon>
        <taxon>Pseudomonadati</taxon>
        <taxon>Pseudomonadota</taxon>
        <taxon>Alphaproteobacteria</taxon>
        <taxon>Rhodospirillales</taxon>
        <taxon>Dongiaceae</taxon>
        <taxon>Hypericibacter</taxon>
    </lineage>
</organism>
<dbReference type="SUPFAM" id="SSF103481">
    <property type="entry name" value="Multidrug resistance efflux transporter EmrE"/>
    <property type="match status" value="2"/>
</dbReference>
<sequence length="305" mass="32409">MAPARETALAALAVALAGCVWGALWIPLRHLETTGLVGPWGNIGAGAAAVLVMLPLAIWRMRRTRPSWSLLLMGLFGGAAFNLYNNGVMISDVVHVMLLFYLTPIWSTLLARFFLGQPITGSRIVTIVLGFAGLAIVLGAGSWLPIPQRLGDWLALCSGVLWALAAVLLRKREEIPPYDSSFSFFAVGLVTAVLVPLLVMPAALLDHVPGMADITRSLPWIVLLGPLLWVPAQLLLMWGTKRLDPGRVGILLMGEALVGAATAALLTDEPFGWREILGGLLILSAGLIDTLLSGTMAKATQPASA</sequence>
<evidence type="ECO:0000259" key="2">
    <source>
        <dbReference type="Pfam" id="PF00892"/>
    </source>
</evidence>
<evidence type="ECO:0000313" key="4">
    <source>
        <dbReference type="Proteomes" id="UP000325797"/>
    </source>
</evidence>
<feature type="transmembrane region" description="Helical" evidence="1">
    <location>
        <begin position="217"/>
        <end position="236"/>
    </location>
</feature>
<dbReference type="Pfam" id="PF00892">
    <property type="entry name" value="EamA"/>
    <property type="match status" value="2"/>
</dbReference>